<evidence type="ECO:0000256" key="2">
    <source>
        <dbReference type="ARBA" id="ARBA00007429"/>
    </source>
</evidence>
<keyword evidence="6" id="KW-0206">Cytoskeleton</keyword>
<reference evidence="10 11" key="1">
    <citation type="journal article" date="2024" name="IMA Fungus">
        <title>IMA Genome - F19 : A genome assembly and annotation guide to empower mycologists, including annotated draft genome sequences of Ceratocystis pirilliformis, Diaporthe australafricana, Fusarium ophioides, Paecilomyces lecythidis, and Sporothrix stenoceras.</title>
        <authorList>
            <person name="Aylward J."/>
            <person name="Wilson A.M."/>
            <person name="Visagie C.M."/>
            <person name="Spraker J."/>
            <person name="Barnes I."/>
            <person name="Buitendag C."/>
            <person name="Ceriani C."/>
            <person name="Del Mar Angel L."/>
            <person name="du Plessis D."/>
            <person name="Fuchs T."/>
            <person name="Gasser K."/>
            <person name="Kramer D."/>
            <person name="Li W."/>
            <person name="Munsamy K."/>
            <person name="Piso A."/>
            <person name="Price J.L."/>
            <person name="Sonnekus B."/>
            <person name="Thomas C."/>
            <person name="van der Nest A."/>
            <person name="van Dijk A."/>
            <person name="van Heerden A."/>
            <person name="van Vuuren N."/>
            <person name="Yilmaz N."/>
            <person name="Duong T.A."/>
            <person name="van der Merwe N.A."/>
            <person name="Wingfield M.J."/>
            <person name="Wingfield B.D."/>
        </authorList>
    </citation>
    <scope>NUCLEOTIDE SEQUENCE [LARGE SCALE GENOMIC DNA]</scope>
    <source>
        <strain evidence="10 11">CMW 12675</strain>
    </source>
</reference>
<dbReference type="Gene3D" id="6.10.250.1080">
    <property type="match status" value="1"/>
</dbReference>
<accession>A0ABR3Z3D3</accession>
<feature type="compositionally biased region" description="Polar residues" evidence="8">
    <location>
        <begin position="307"/>
        <end position="317"/>
    </location>
</feature>
<feature type="compositionally biased region" description="Low complexity" evidence="8">
    <location>
        <begin position="318"/>
        <end position="330"/>
    </location>
</feature>
<evidence type="ECO:0000256" key="1">
    <source>
        <dbReference type="ARBA" id="ARBA00004245"/>
    </source>
</evidence>
<feature type="coiled-coil region" evidence="7">
    <location>
        <begin position="22"/>
        <end position="190"/>
    </location>
</feature>
<comment type="similarity">
    <text evidence="2">Belongs to the nudE family.</text>
</comment>
<feature type="region of interest" description="Disordered" evidence="8">
    <location>
        <begin position="207"/>
        <end position="341"/>
    </location>
</feature>
<feature type="domain" description="NUDE" evidence="9">
    <location>
        <begin position="127"/>
        <end position="286"/>
    </location>
</feature>
<feature type="compositionally biased region" description="Low complexity" evidence="8">
    <location>
        <begin position="394"/>
        <end position="408"/>
    </location>
</feature>
<comment type="caution">
    <text evidence="10">The sequence shown here is derived from an EMBL/GenBank/DDBJ whole genome shotgun (WGS) entry which is preliminary data.</text>
</comment>
<evidence type="ECO:0000256" key="7">
    <source>
        <dbReference type="SAM" id="Coils"/>
    </source>
</evidence>
<evidence type="ECO:0000259" key="9">
    <source>
        <dbReference type="Pfam" id="PF04880"/>
    </source>
</evidence>
<proteinExistence type="inferred from homology"/>
<name>A0ABR3Z3D3_9PEZI</name>
<feature type="region of interest" description="Disordered" evidence="8">
    <location>
        <begin position="571"/>
        <end position="595"/>
    </location>
</feature>
<feature type="compositionally biased region" description="Low complexity" evidence="8">
    <location>
        <begin position="488"/>
        <end position="501"/>
    </location>
</feature>
<dbReference type="InterPro" id="IPR006964">
    <property type="entry name" value="NUDE_dom"/>
</dbReference>
<evidence type="ECO:0000313" key="10">
    <source>
        <dbReference type="EMBL" id="KAL1895133.1"/>
    </source>
</evidence>
<dbReference type="Pfam" id="PF04880">
    <property type="entry name" value="NUDE_C"/>
    <property type="match status" value="1"/>
</dbReference>
<feature type="compositionally biased region" description="Low complexity" evidence="8">
    <location>
        <begin position="295"/>
        <end position="306"/>
    </location>
</feature>
<protein>
    <submittedName>
        <fullName evidence="10">NADH:ubiquinone oxidoreductase</fullName>
    </submittedName>
</protein>
<evidence type="ECO:0000256" key="8">
    <source>
        <dbReference type="SAM" id="MobiDB-lite"/>
    </source>
</evidence>
<dbReference type="EMBL" id="JAWDJO010000078">
    <property type="protein sequence ID" value="KAL1895133.1"/>
    <property type="molecule type" value="Genomic_DNA"/>
</dbReference>
<dbReference type="Proteomes" id="UP001583280">
    <property type="component" value="Unassembled WGS sequence"/>
</dbReference>
<evidence type="ECO:0000256" key="5">
    <source>
        <dbReference type="ARBA" id="ARBA00023054"/>
    </source>
</evidence>
<comment type="subcellular location">
    <subcellularLocation>
        <location evidence="1">Cytoplasm</location>
        <location evidence="1">Cytoskeleton</location>
    </subcellularLocation>
</comment>
<keyword evidence="11" id="KW-1185">Reference proteome</keyword>
<keyword evidence="4" id="KW-0493">Microtubule</keyword>
<evidence type="ECO:0000256" key="6">
    <source>
        <dbReference type="ARBA" id="ARBA00023212"/>
    </source>
</evidence>
<evidence type="ECO:0000256" key="3">
    <source>
        <dbReference type="ARBA" id="ARBA00022490"/>
    </source>
</evidence>
<dbReference type="PANTHER" id="PTHR10921">
    <property type="entry name" value="NUCLEAR DISTRIBUTION PROTEIN NUDE HOMOLOG 1"/>
    <property type="match status" value="1"/>
</dbReference>
<dbReference type="InterPro" id="IPR033494">
    <property type="entry name" value="NUDE"/>
</dbReference>
<organism evidence="10 11">
    <name type="scientific">Ceratocystis pirilliformis</name>
    <dbReference type="NCBI Taxonomy" id="259994"/>
    <lineage>
        <taxon>Eukaryota</taxon>
        <taxon>Fungi</taxon>
        <taxon>Dikarya</taxon>
        <taxon>Ascomycota</taxon>
        <taxon>Pezizomycotina</taxon>
        <taxon>Sordariomycetes</taxon>
        <taxon>Hypocreomycetidae</taxon>
        <taxon>Microascales</taxon>
        <taxon>Ceratocystidaceae</taxon>
        <taxon>Ceratocystis</taxon>
    </lineage>
</organism>
<evidence type="ECO:0000313" key="11">
    <source>
        <dbReference type="Proteomes" id="UP001583280"/>
    </source>
</evidence>
<feature type="region of interest" description="Disordered" evidence="8">
    <location>
        <begin position="356"/>
        <end position="516"/>
    </location>
</feature>
<evidence type="ECO:0000256" key="4">
    <source>
        <dbReference type="ARBA" id="ARBA00022701"/>
    </source>
</evidence>
<dbReference type="PANTHER" id="PTHR10921:SF1">
    <property type="entry name" value="NUCLEAR DISTRIBUTION PROTEIN NUDE HOMOLOG"/>
    <property type="match status" value="1"/>
</dbReference>
<feature type="compositionally biased region" description="Polar residues" evidence="8">
    <location>
        <begin position="269"/>
        <end position="291"/>
    </location>
</feature>
<gene>
    <name evidence="10" type="primary">NDE1_2</name>
    <name evidence="10" type="ORF">Cpir12675_003362</name>
</gene>
<keyword evidence="3" id="KW-0963">Cytoplasm</keyword>
<keyword evidence="5 7" id="KW-0175">Coiled coil</keyword>
<feature type="compositionally biased region" description="Low complexity" evidence="8">
    <location>
        <begin position="449"/>
        <end position="475"/>
    </location>
</feature>
<sequence>MDVPSSPPPGGADSLVWYKLQYEQLEGELAEFRESSRELEAELEKDIELAEKRERALKERAETLGFQVEEWKRKYKESKAEASSSQQTLEKEITSLRDTNRKIQLRLREIEVANDDYERQARNTTSSLEDMESKYNQVIERSVMLEEEMKFSEQEREQSRIETQRLKAELNDLKIEAELLHDKVKKYESRQFAVISPDISVMSSPMFDKSVHGSPGSTASSPLISTPDSAIPPIDPPSPPMSDASGAQIHRPKLPLRTPTMATKRSRLPSLSASDSTTPKPRSKIFSTSVNGGRPPTSATPASATANTRKVSSANLKTPSTTTRTLTRTSGKAPASNSLSHIRSLTAQMQRLEARVHSARSKLPAPANTPPRGTSPREIHLPSTITVRSRKRTLTSATSSVVSDDSTTPSIPRMPEASTRPGVKHVSRFSSSGVGRLSFGPLPNRSPNTDTDTSISRPSSRTSISSGIGRPSSRTEIARPASRTSTVSSRAPYARPRSSMSGSVQGYGHSHSRSRGTVDFDIADEGEMRTPSRRGAYTTKVDFSASVGSAHGIPAHSAIPLPAVRRQSVGRRTSSGVPSTGFVPSGTLAELEETY</sequence>